<dbReference type="Proteomes" id="UP001164539">
    <property type="component" value="Chromosome 13"/>
</dbReference>
<name>A0ACC1WTQ9_MELAZ</name>
<sequence>MTTGPGEPTTASNIPEVVDKDDQRKDEIAQKDKEIEKLRKVIDFVLQYLRSAQVDSTKETSNGRSTIHEKQQSPSTPSPVGKRHRRSHGSKTVLNNEEGEADHKSTSLGKRRREESSGDVCPGNRKLQKRGNIAKTTEGYLDDK</sequence>
<comment type="caution">
    <text evidence="1">The sequence shown here is derived from an EMBL/GenBank/DDBJ whole genome shotgun (WGS) entry which is preliminary data.</text>
</comment>
<reference evidence="1 2" key="1">
    <citation type="journal article" date="2023" name="Science">
        <title>Complex scaffold remodeling in plant triterpene biosynthesis.</title>
        <authorList>
            <person name="De La Pena R."/>
            <person name="Hodgson H."/>
            <person name="Liu J.C."/>
            <person name="Stephenson M.J."/>
            <person name="Martin A.C."/>
            <person name="Owen C."/>
            <person name="Harkess A."/>
            <person name="Leebens-Mack J."/>
            <person name="Jimenez L.E."/>
            <person name="Osbourn A."/>
            <person name="Sattely E.S."/>
        </authorList>
    </citation>
    <scope>NUCLEOTIDE SEQUENCE [LARGE SCALE GENOMIC DNA]</scope>
    <source>
        <strain evidence="2">cv. JPN11</strain>
        <tissue evidence="1">Leaf</tissue>
    </source>
</reference>
<gene>
    <name evidence="1" type="ORF">OWV82_022499</name>
</gene>
<evidence type="ECO:0000313" key="1">
    <source>
        <dbReference type="EMBL" id="KAJ4702442.1"/>
    </source>
</evidence>
<accession>A0ACC1WTQ9</accession>
<evidence type="ECO:0000313" key="2">
    <source>
        <dbReference type="Proteomes" id="UP001164539"/>
    </source>
</evidence>
<dbReference type="EMBL" id="CM051406">
    <property type="protein sequence ID" value="KAJ4702442.1"/>
    <property type="molecule type" value="Genomic_DNA"/>
</dbReference>
<organism evidence="1 2">
    <name type="scientific">Melia azedarach</name>
    <name type="common">Chinaberry tree</name>
    <dbReference type="NCBI Taxonomy" id="155640"/>
    <lineage>
        <taxon>Eukaryota</taxon>
        <taxon>Viridiplantae</taxon>
        <taxon>Streptophyta</taxon>
        <taxon>Embryophyta</taxon>
        <taxon>Tracheophyta</taxon>
        <taxon>Spermatophyta</taxon>
        <taxon>Magnoliopsida</taxon>
        <taxon>eudicotyledons</taxon>
        <taxon>Gunneridae</taxon>
        <taxon>Pentapetalae</taxon>
        <taxon>rosids</taxon>
        <taxon>malvids</taxon>
        <taxon>Sapindales</taxon>
        <taxon>Meliaceae</taxon>
        <taxon>Melia</taxon>
    </lineage>
</organism>
<proteinExistence type="predicted"/>
<keyword evidence="2" id="KW-1185">Reference proteome</keyword>
<protein>
    <submittedName>
        <fullName evidence="1">Uncharacterized protein</fullName>
    </submittedName>
</protein>